<name>A0A3P8T2G1_AMPPE</name>
<dbReference type="GO" id="GO:0008270">
    <property type="term" value="F:zinc ion binding"/>
    <property type="evidence" value="ECO:0007669"/>
    <property type="project" value="UniProtKB-KW"/>
</dbReference>
<organism evidence="7 8">
    <name type="scientific">Amphiprion percula</name>
    <name type="common">Orange clownfish</name>
    <name type="synonym">Lutjanus percula</name>
    <dbReference type="NCBI Taxonomy" id="161767"/>
    <lineage>
        <taxon>Eukaryota</taxon>
        <taxon>Metazoa</taxon>
        <taxon>Chordata</taxon>
        <taxon>Craniata</taxon>
        <taxon>Vertebrata</taxon>
        <taxon>Euteleostomi</taxon>
        <taxon>Actinopterygii</taxon>
        <taxon>Neopterygii</taxon>
        <taxon>Teleostei</taxon>
        <taxon>Neoteleostei</taxon>
        <taxon>Acanthomorphata</taxon>
        <taxon>Ovalentaria</taxon>
        <taxon>Pomacentridae</taxon>
        <taxon>Amphiprion</taxon>
    </lineage>
</organism>
<evidence type="ECO:0000313" key="8">
    <source>
        <dbReference type="Proteomes" id="UP000265080"/>
    </source>
</evidence>
<dbReference type="Pfam" id="PF02892">
    <property type="entry name" value="zf-BED"/>
    <property type="match status" value="3"/>
</dbReference>
<evidence type="ECO:0000256" key="1">
    <source>
        <dbReference type="ARBA" id="ARBA00022723"/>
    </source>
</evidence>
<dbReference type="InterPro" id="IPR036236">
    <property type="entry name" value="Znf_C2H2_sf"/>
</dbReference>
<feature type="region of interest" description="Disordered" evidence="5">
    <location>
        <begin position="193"/>
        <end position="214"/>
    </location>
</feature>
<dbReference type="SUPFAM" id="SSF57667">
    <property type="entry name" value="beta-beta-alpha zinc fingers"/>
    <property type="match status" value="3"/>
</dbReference>
<sequence length="481" mass="55196">MEETSRKRSVVWSFFKSTDCESLQCLLCSSFLQKNINGSTTSMLRHLRVRHPTVVRDGQMSETTTSNDMQDMDVDEEQQFCSVEVVLEDGDSDITAPVNETGVNSADINRLLDVSKEGPAEQMARSEADDDRPVLRMQHKRSLIWKYFELLESLNAARCRICMKKLQYSYGGTSNLRRHLSKRHPKVFSALVAKGKQTPPLNSSQDSKTNGDTDETVRMTEQRRLPVEVALEDGDSDIVTAVNEMRMNSADISGFLDVSQEGPAEQMACSEMSNDRSVGHTQHKRSLIWRYFEHLDGLNAARCRICMKKLQYSYGSTSNLRRHLLKRHPKVFSALVANRQQTPPLNSSQDSKTNGDTDEIFWMTEQRRVPGALKVSGASEGERRVFRRERELIEALRRAQREEARALEHQRELLERLRAADAREAAAEREKIESLRKAQQEEANELSRQREELQKEKAELHKKWEELQQEREGLLLLSRGQ</sequence>
<keyword evidence="2 4" id="KW-0863">Zinc-finger</keyword>
<accession>A0A3P8T2G1</accession>
<dbReference type="PANTHER" id="PTHR34396:SF27">
    <property type="entry name" value="OS08G0208700 PROTEIN"/>
    <property type="match status" value="1"/>
</dbReference>
<dbReference type="Proteomes" id="UP000265080">
    <property type="component" value="Chromosome 1"/>
</dbReference>
<dbReference type="STRING" id="161767.ENSAPEP00000018514"/>
<reference evidence="7 8" key="1">
    <citation type="submission" date="2018-03" db="EMBL/GenBank/DDBJ databases">
        <title>Finding Nemo's genes: A chromosome-scale reference assembly of the genome of the orange clownfish Amphiprion percula.</title>
        <authorList>
            <person name="Lehmann R."/>
        </authorList>
    </citation>
    <scope>NUCLEOTIDE SEQUENCE</scope>
</reference>
<dbReference type="InterPro" id="IPR003656">
    <property type="entry name" value="Znf_BED"/>
</dbReference>
<keyword evidence="1" id="KW-0479">Metal-binding</keyword>
<reference evidence="7" key="3">
    <citation type="submission" date="2025-09" db="UniProtKB">
        <authorList>
            <consortium name="Ensembl"/>
        </authorList>
    </citation>
    <scope>IDENTIFICATION</scope>
</reference>
<dbReference type="InterPro" id="IPR053031">
    <property type="entry name" value="Cuticle_assoc_protein"/>
</dbReference>
<dbReference type="GO" id="GO:0006357">
    <property type="term" value="P:regulation of transcription by RNA polymerase II"/>
    <property type="evidence" value="ECO:0007669"/>
    <property type="project" value="TreeGrafter"/>
</dbReference>
<proteinExistence type="predicted"/>
<dbReference type="AlphaFoldDB" id="A0A3P8T2G1"/>
<evidence type="ECO:0000256" key="2">
    <source>
        <dbReference type="ARBA" id="ARBA00022771"/>
    </source>
</evidence>
<dbReference type="PROSITE" id="PS50808">
    <property type="entry name" value="ZF_BED"/>
    <property type="match status" value="3"/>
</dbReference>
<feature type="domain" description="BED-type" evidence="6">
    <location>
        <begin position="283"/>
        <end position="335"/>
    </location>
</feature>
<dbReference type="OMA" id="CMKKLQY"/>
<keyword evidence="8" id="KW-1185">Reference proteome</keyword>
<feature type="region of interest" description="Disordered" evidence="5">
    <location>
        <begin position="337"/>
        <end position="356"/>
    </location>
</feature>
<dbReference type="GeneTree" id="ENSGT00940000174693"/>
<feature type="domain" description="BED-type" evidence="6">
    <location>
        <begin position="6"/>
        <end position="58"/>
    </location>
</feature>
<keyword evidence="3" id="KW-0862">Zinc</keyword>
<dbReference type="Ensembl" id="ENSAPET00000019024.1">
    <property type="protein sequence ID" value="ENSAPEP00000018514.1"/>
    <property type="gene ID" value="ENSAPEG00000013209.1"/>
</dbReference>
<feature type="region of interest" description="Disordered" evidence="5">
    <location>
        <begin position="430"/>
        <end position="452"/>
    </location>
</feature>
<feature type="domain" description="BED-type" evidence="6">
    <location>
        <begin position="139"/>
        <end position="191"/>
    </location>
</feature>
<feature type="compositionally biased region" description="Polar residues" evidence="5">
    <location>
        <begin position="338"/>
        <end position="354"/>
    </location>
</feature>
<dbReference type="GO" id="GO:1990837">
    <property type="term" value="F:sequence-specific double-stranded DNA binding"/>
    <property type="evidence" value="ECO:0007669"/>
    <property type="project" value="TreeGrafter"/>
</dbReference>
<protein>
    <recommendedName>
        <fullName evidence="6">BED-type domain-containing protein</fullName>
    </recommendedName>
</protein>
<evidence type="ECO:0000259" key="6">
    <source>
        <dbReference type="PROSITE" id="PS50808"/>
    </source>
</evidence>
<dbReference type="GO" id="GO:0005634">
    <property type="term" value="C:nucleus"/>
    <property type="evidence" value="ECO:0007669"/>
    <property type="project" value="TreeGrafter"/>
</dbReference>
<dbReference type="SMART" id="SM00614">
    <property type="entry name" value="ZnF_BED"/>
    <property type="match status" value="3"/>
</dbReference>
<evidence type="ECO:0000313" key="7">
    <source>
        <dbReference type="Ensembl" id="ENSAPEP00000018514.1"/>
    </source>
</evidence>
<evidence type="ECO:0000256" key="5">
    <source>
        <dbReference type="SAM" id="MobiDB-lite"/>
    </source>
</evidence>
<feature type="compositionally biased region" description="Polar residues" evidence="5">
    <location>
        <begin position="199"/>
        <end position="208"/>
    </location>
</feature>
<dbReference type="PANTHER" id="PTHR34396">
    <property type="entry name" value="OS03G0264950 PROTEIN-RELATED"/>
    <property type="match status" value="1"/>
</dbReference>
<reference evidence="7" key="2">
    <citation type="submission" date="2025-08" db="UniProtKB">
        <authorList>
            <consortium name="Ensembl"/>
        </authorList>
    </citation>
    <scope>IDENTIFICATION</scope>
</reference>
<evidence type="ECO:0000256" key="3">
    <source>
        <dbReference type="ARBA" id="ARBA00022833"/>
    </source>
</evidence>
<evidence type="ECO:0000256" key="4">
    <source>
        <dbReference type="PROSITE-ProRule" id="PRU00027"/>
    </source>
</evidence>